<reference evidence="1 2" key="1">
    <citation type="submission" date="2024-03" db="EMBL/GenBank/DDBJ databases">
        <title>Novel species of the genus Variovorax.</title>
        <authorList>
            <person name="Liu Q."/>
            <person name="Xin Y.-H."/>
        </authorList>
    </citation>
    <scope>NUCLEOTIDE SEQUENCE [LARGE SCALE GENOMIC DNA]</scope>
    <source>
        <strain evidence="1 2">KACC 18900</strain>
    </source>
</reference>
<dbReference type="Proteomes" id="UP001385892">
    <property type="component" value="Unassembled WGS sequence"/>
</dbReference>
<accession>A0ABU8WLF1</accession>
<evidence type="ECO:0000313" key="2">
    <source>
        <dbReference type="Proteomes" id="UP001385892"/>
    </source>
</evidence>
<dbReference type="EMBL" id="JBBKZT010000005">
    <property type="protein sequence ID" value="MEJ8847598.1"/>
    <property type="molecule type" value="Genomic_DNA"/>
</dbReference>
<comment type="caution">
    <text evidence="1">The sequence shown here is derived from an EMBL/GenBank/DDBJ whole genome shotgun (WGS) entry which is preliminary data.</text>
</comment>
<dbReference type="RefSeq" id="WP_340342723.1">
    <property type="nucleotide sequence ID" value="NZ_JBBKZT010000005.1"/>
</dbReference>
<keyword evidence="2" id="KW-1185">Reference proteome</keyword>
<name>A0ABU8WLF1_9BURK</name>
<organism evidence="1 2">
    <name type="scientific">Variovorax rhizosphaerae</name>
    <dbReference type="NCBI Taxonomy" id="1836200"/>
    <lineage>
        <taxon>Bacteria</taxon>
        <taxon>Pseudomonadati</taxon>
        <taxon>Pseudomonadota</taxon>
        <taxon>Betaproteobacteria</taxon>
        <taxon>Burkholderiales</taxon>
        <taxon>Comamonadaceae</taxon>
        <taxon>Variovorax</taxon>
    </lineage>
</organism>
<proteinExistence type="predicted"/>
<protein>
    <submittedName>
        <fullName evidence="1">WD40 repeat domain-containing protein</fullName>
    </submittedName>
</protein>
<gene>
    <name evidence="1" type="ORF">WKW82_13145</name>
</gene>
<evidence type="ECO:0000313" key="1">
    <source>
        <dbReference type="EMBL" id="MEJ8847598.1"/>
    </source>
</evidence>
<sequence length="172" mass="18131">MARKALRFASERSRRAYGPKHTFGIENLLLPCAPCCVSQLGAFGWLVGWRLLAGNAPRHVDHEQFVQAQCETRSSGHCATGRAGEEDKATPATPGPPAGVHFLFAQEGPPTDQCAAGATRLVGLSTGKMLDGALTGHRAAVTAPAFNPDAPLASDDMGGHIAFWDDPVNACR</sequence>